<feature type="compositionally biased region" description="Acidic residues" evidence="1">
    <location>
        <begin position="39"/>
        <end position="52"/>
    </location>
</feature>
<dbReference type="EMBL" id="MW353175">
    <property type="protein sequence ID" value="QQO91720.1"/>
    <property type="molecule type" value="Genomic_DNA"/>
</dbReference>
<keyword evidence="3" id="KW-1185">Reference proteome</keyword>
<proteinExistence type="predicted"/>
<evidence type="ECO:0000256" key="1">
    <source>
        <dbReference type="SAM" id="MobiDB-lite"/>
    </source>
</evidence>
<protein>
    <submittedName>
        <fullName evidence="2">Uncharacterized protein</fullName>
    </submittedName>
</protein>
<reference evidence="2 3" key="1">
    <citation type="submission" date="2020-12" db="EMBL/GenBank/DDBJ databases">
        <title>Dynamics of Baltic Sea phages driven by environmental changes.</title>
        <authorList>
            <person name="Hoetzinger M."/>
            <person name="Nilsson E."/>
            <person name="Holmfeldt K."/>
        </authorList>
    </citation>
    <scope>NUCLEOTIDE SEQUENCE [LARGE SCALE GENOMIC DNA]</scope>
</reference>
<name>A0A7T8ERE8_9CAUD</name>
<gene>
    <name evidence="2" type="ORF">immuto26A_41</name>
</gene>
<organism evidence="2 3">
    <name type="scientific">Flavobacterium phage vB_FspM_immuto_2-6A</name>
    <dbReference type="NCBI Taxonomy" id="2801477"/>
    <lineage>
        <taxon>Viruses</taxon>
        <taxon>Duplodnaviria</taxon>
        <taxon>Heunggongvirae</taxon>
        <taxon>Uroviricota</taxon>
        <taxon>Caudoviricetes</taxon>
        <taxon>Immutovirus</taxon>
        <taxon>Immutovirus immuto</taxon>
    </lineage>
</organism>
<evidence type="ECO:0000313" key="2">
    <source>
        <dbReference type="EMBL" id="QQO91720.1"/>
    </source>
</evidence>
<feature type="region of interest" description="Disordered" evidence="1">
    <location>
        <begin position="26"/>
        <end position="52"/>
    </location>
</feature>
<dbReference type="Proteomes" id="UP000595566">
    <property type="component" value="Segment"/>
</dbReference>
<accession>A0A7T8ERE8</accession>
<sequence>MKKQILSEQFKRMQFLAGIITESEMWDRDPSNTDTYPDYNDERDYEEEEEYGDAEIVTKKMGPKFREYTALIDDRGDEYTSFKIFNTKAELEKAMEDPTYGEKAGYYNLPDGKVAVAFPYRESKGEDFGGM</sequence>
<evidence type="ECO:0000313" key="3">
    <source>
        <dbReference type="Proteomes" id="UP000595566"/>
    </source>
</evidence>